<evidence type="ECO:0000313" key="1">
    <source>
        <dbReference type="EMBL" id="GFH18584.1"/>
    </source>
</evidence>
<dbReference type="Pfam" id="PF12796">
    <property type="entry name" value="Ank_2"/>
    <property type="match status" value="1"/>
</dbReference>
<keyword evidence="2" id="KW-1185">Reference proteome</keyword>
<dbReference type="EMBL" id="BLLF01001324">
    <property type="protein sequence ID" value="GFH18584.1"/>
    <property type="molecule type" value="Genomic_DNA"/>
</dbReference>
<dbReference type="InterPro" id="IPR036770">
    <property type="entry name" value="Ankyrin_rpt-contain_sf"/>
</dbReference>
<dbReference type="Proteomes" id="UP000485058">
    <property type="component" value="Unassembled WGS sequence"/>
</dbReference>
<feature type="non-terminal residue" evidence="1">
    <location>
        <position position="1"/>
    </location>
</feature>
<protein>
    <submittedName>
        <fullName evidence="1">Protein 21.1</fullName>
    </submittedName>
</protein>
<sequence>MEWLLPRGADFASLEEQPLCRAAGNGQLEAVHLLLAWLGGWGDGLQTQACGLPALVAAAERGHGQVVLALMQAGVQDSSEGHALYQAVSGGHLAIVQLLVVHRLGLWDADEGAADLTLGLCDPCNANSVQGAGKLSSDSGVGLQSEGREANC</sequence>
<reference evidence="1 2" key="1">
    <citation type="submission" date="2020-02" db="EMBL/GenBank/DDBJ databases">
        <title>Draft genome sequence of Haematococcus lacustris strain NIES-144.</title>
        <authorList>
            <person name="Morimoto D."/>
            <person name="Nakagawa S."/>
            <person name="Yoshida T."/>
            <person name="Sawayama S."/>
        </authorList>
    </citation>
    <scope>NUCLEOTIDE SEQUENCE [LARGE SCALE GENOMIC DNA]</scope>
    <source>
        <strain evidence="1 2">NIES-144</strain>
    </source>
</reference>
<evidence type="ECO:0000313" key="2">
    <source>
        <dbReference type="Proteomes" id="UP000485058"/>
    </source>
</evidence>
<dbReference type="InterPro" id="IPR002110">
    <property type="entry name" value="Ankyrin_rpt"/>
</dbReference>
<dbReference type="SUPFAM" id="SSF48403">
    <property type="entry name" value="Ankyrin repeat"/>
    <property type="match status" value="1"/>
</dbReference>
<gene>
    <name evidence="1" type="ORF">HaLaN_15414</name>
</gene>
<name>A0A699ZIA7_HAELA</name>
<dbReference type="AlphaFoldDB" id="A0A699ZIA7"/>
<feature type="non-terminal residue" evidence="1">
    <location>
        <position position="152"/>
    </location>
</feature>
<dbReference type="Gene3D" id="1.25.40.20">
    <property type="entry name" value="Ankyrin repeat-containing domain"/>
    <property type="match status" value="1"/>
</dbReference>
<organism evidence="1 2">
    <name type="scientific">Haematococcus lacustris</name>
    <name type="common">Green alga</name>
    <name type="synonym">Haematococcus pluvialis</name>
    <dbReference type="NCBI Taxonomy" id="44745"/>
    <lineage>
        <taxon>Eukaryota</taxon>
        <taxon>Viridiplantae</taxon>
        <taxon>Chlorophyta</taxon>
        <taxon>core chlorophytes</taxon>
        <taxon>Chlorophyceae</taxon>
        <taxon>CS clade</taxon>
        <taxon>Chlamydomonadales</taxon>
        <taxon>Haematococcaceae</taxon>
        <taxon>Haematococcus</taxon>
    </lineage>
</organism>
<comment type="caution">
    <text evidence="1">The sequence shown here is derived from an EMBL/GenBank/DDBJ whole genome shotgun (WGS) entry which is preliminary data.</text>
</comment>
<proteinExistence type="predicted"/>
<accession>A0A699ZIA7</accession>